<evidence type="ECO:0000256" key="1">
    <source>
        <dbReference type="SAM" id="MobiDB-lite"/>
    </source>
</evidence>
<organism evidence="2 3">
    <name type="scientific">Candidatus Pullilachnospira gallistercoris</name>
    <dbReference type="NCBI Taxonomy" id="2840911"/>
    <lineage>
        <taxon>Bacteria</taxon>
        <taxon>Bacillati</taxon>
        <taxon>Bacillota</taxon>
        <taxon>Clostridia</taxon>
        <taxon>Lachnospirales</taxon>
        <taxon>Lachnospiraceae</taxon>
        <taxon>Lachnospiraceae incertae sedis</taxon>
        <taxon>Candidatus Pullilachnospira</taxon>
    </lineage>
</organism>
<dbReference type="AlphaFoldDB" id="A0A9D1E8T4"/>
<protein>
    <submittedName>
        <fullName evidence="2">Uncharacterized protein</fullName>
    </submittedName>
</protein>
<proteinExistence type="predicted"/>
<dbReference type="EMBL" id="DVHM01000063">
    <property type="protein sequence ID" value="HIR70440.1"/>
    <property type="molecule type" value="Genomic_DNA"/>
</dbReference>
<accession>A0A9D1E8T4</accession>
<feature type="compositionally biased region" description="Low complexity" evidence="1">
    <location>
        <begin position="103"/>
        <end position="115"/>
    </location>
</feature>
<evidence type="ECO:0000313" key="2">
    <source>
        <dbReference type="EMBL" id="HIR70440.1"/>
    </source>
</evidence>
<gene>
    <name evidence="2" type="ORF">IAA55_04075</name>
</gene>
<name>A0A9D1E8T4_9FIRM</name>
<comment type="caution">
    <text evidence="2">The sequence shown here is derived from an EMBL/GenBank/DDBJ whole genome shotgun (WGS) entry which is preliminary data.</text>
</comment>
<feature type="region of interest" description="Disordered" evidence="1">
    <location>
        <begin position="100"/>
        <end position="126"/>
    </location>
</feature>
<sequence length="126" mass="14719">MNTKGHTWKRFAFPENPLVWNPTCWHINRDIEKLLDLFLSLPADQGDMVFFMWGHGYELDFDAMKKRHFRETFERMLDKVACDDSVIKCTNAEAIRAHFGIDQQAKQQTRQKTATPASEEGKEAEL</sequence>
<reference evidence="2" key="1">
    <citation type="submission" date="2020-10" db="EMBL/GenBank/DDBJ databases">
        <authorList>
            <person name="Gilroy R."/>
        </authorList>
    </citation>
    <scope>NUCLEOTIDE SEQUENCE</scope>
    <source>
        <strain evidence="2">ChiSjej5B23-6657</strain>
    </source>
</reference>
<dbReference type="Proteomes" id="UP000823912">
    <property type="component" value="Unassembled WGS sequence"/>
</dbReference>
<reference evidence="2" key="2">
    <citation type="journal article" date="2021" name="PeerJ">
        <title>Extensive microbial diversity within the chicken gut microbiome revealed by metagenomics and culture.</title>
        <authorList>
            <person name="Gilroy R."/>
            <person name="Ravi A."/>
            <person name="Getino M."/>
            <person name="Pursley I."/>
            <person name="Horton D.L."/>
            <person name="Alikhan N.F."/>
            <person name="Baker D."/>
            <person name="Gharbi K."/>
            <person name="Hall N."/>
            <person name="Watson M."/>
            <person name="Adriaenssens E.M."/>
            <person name="Foster-Nyarko E."/>
            <person name="Jarju S."/>
            <person name="Secka A."/>
            <person name="Antonio M."/>
            <person name="Oren A."/>
            <person name="Chaudhuri R.R."/>
            <person name="La Ragione R."/>
            <person name="Hildebrand F."/>
            <person name="Pallen M.J."/>
        </authorList>
    </citation>
    <scope>NUCLEOTIDE SEQUENCE</scope>
    <source>
        <strain evidence="2">ChiSjej5B23-6657</strain>
    </source>
</reference>
<evidence type="ECO:0000313" key="3">
    <source>
        <dbReference type="Proteomes" id="UP000823912"/>
    </source>
</evidence>